<dbReference type="RefSeq" id="WP_350242183.1">
    <property type="nucleotide sequence ID" value="NZ_CP158298.1"/>
</dbReference>
<feature type="transmembrane region" description="Helical" evidence="1">
    <location>
        <begin position="154"/>
        <end position="174"/>
    </location>
</feature>
<accession>A0AAU7U6N5</accession>
<keyword evidence="1" id="KW-0472">Membrane</keyword>
<dbReference type="NCBIfam" id="NF041646">
    <property type="entry name" value="VC0807_fam"/>
    <property type="match status" value="1"/>
</dbReference>
<feature type="transmembrane region" description="Helical" evidence="1">
    <location>
        <begin position="92"/>
        <end position="110"/>
    </location>
</feature>
<dbReference type="KEGG" id="dsc:ABOD76_03565"/>
<reference evidence="2" key="1">
    <citation type="submission" date="2024-06" db="EMBL/GenBank/DDBJ databases">
        <title>Draft Genome Sequence of Deinococcus sonorensis Type Strain KR-87, a Biofilm Producing Representative of the Genus Deinococcus.</title>
        <authorList>
            <person name="Boren L.S."/>
            <person name="Grosso R.A."/>
            <person name="Hugenberg-Cox A.N."/>
            <person name="Hill J.T.E."/>
            <person name="Albert C.M."/>
            <person name="Tuohy J.M."/>
        </authorList>
    </citation>
    <scope>NUCLEOTIDE SEQUENCE</scope>
    <source>
        <strain evidence="2">KR-87</strain>
        <plasmid evidence="2">pDson03</plasmid>
    </source>
</reference>
<feature type="transmembrane region" description="Helical" evidence="1">
    <location>
        <begin position="68"/>
        <end position="86"/>
    </location>
</feature>
<keyword evidence="1" id="KW-1133">Transmembrane helix</keyword>
<feature type="transmembrane region" description="Helical" evidence="1">
    <location>
        <begin position="38"/>
        <end position="56"/>
    </location>
</feature>
<feature type="transmembrane region" description="Helical" evidence="1">
    <location>
        <begin position="12"/>
        <end position="32"/>
    </location>
</feature>
<protein>
    <submittedName>
        <fullName evidence="2">VC0807 family protein</fullName>
    </submittedName>
</protein>
<feature type="transmembrane region" description="Helical" evidence="1">
    <location>
        <begin position="180"/>
        <end position="199"/>
    </location>
</feature>
<geneLocation type="plasmid" evidence="2">
    <name>pDson03</name>
</geneLocation>
<name>A0AAU7U6N5_9DEIO</name>
<dbReference type="AlphaFoldDB" id="A0AAU7U6N5"/>
<keyword evidence="2" id="KW-0614">Plasmid</keyword>
<gene>
    <name evidence="2" type="ORF">ABOD76_03565</name>
</gene>
<dbReference type="EMBL" id="CP158298">
    <property type="protein sequence ID" value="XBV84145.1"/>
    <property type="molecule type" value="Genomic_DNA"/>
</dbReference>
<keyword evidence="1" id="KW-0812">Transmembrane</keyword>
<organism evidence="2">
    <name type="scientific">Deinococcus sonorensis KR-87</name>
    <dbReference type="NCBI Taxonomy" id="694439"/>
    <lineage>
        <taxon>Bacteria</taxon>
        <taxon>Thermotogati</taxon>
        <taxon>Deinococcota</taxon>
        <taxon>Deinococci</taxon>
        <taxon>Deinococcales</taxon>
        <taxon>Deinococcaceae</taxon>
        <taxon>Deinococcus</taxon>
    </lineage>
</organism>
<sequence>MNAPTRPTTRRLTVPAPLLVDVVAPVALYYLLSWAGLTDVWALSVAGLIPGASVLLHLARRRRVDRMGLMVLTMFALGVALTVWTGDARLVLAKPALFVAVAGVFCLSTLRGRPMLHAVAEPMATHGDPALTRAWHDAWATSVPFQRALRASTAAFGAALLIDAAGRVAVTYTLDLHRAVALANLPGLLALGGAIVFHLRHVKPVFHRYLDTRSANAAPERPLPR</sequence>
<evidence type="ECO:0000313" key="2">
    <source>
        <dbReference type="EMBL" id="XBV84145.1"/>
    </source>
</evidence>
<evidence type="ECO:0000256" key="1">
    <source>
        <dbReference type="SAM" id="Phobius"/>
    </source>
</evidence>
<proteinExistence type="predicted"/>